<reference evidence="2" key="1">
    <citation type="journal article" date="2020" name="Stud. Mycol.">
        <title>101 Dothideomycetes genomes: a test case for predicting lifestyles and emergence of pathogens.</title>
        <authorList>
            <person name="Haridas S."/>
            <person name="Albert R."/>
            <person name="Binder M."/>
            <person name="Bloem J."/>
            <person name="Labutti K."/>
            <person name="Salamov A."/>
            <person name="Andreopoulos B."/>
            <person name="Baker S."/>
            <person name="Barry K."/>
            <person name="Bills G."/>
            <person name="Bluhm B."/>
            <person name="Cannon C."/>
            <person name="Castanera R."/>
            <person name="Culley D."/>
            <person name="Daum C."/>
            <person name="Ezra D."/>
            <person name="Gonzalez J."/>
            <person name="Henrissat B."/>
            <person name="Kuo A."/>
            <person name="Liang C."/>
            <person name="Lipzen A."/>
            <person name="Lutzoni F."/>
            <person name="Magnuson J."/>
            <person name="Mondo S."/>
            <person name="Nolan M."/>
            <person name="Ohm R."/>
            <person name="Pangilinan J."/>
            <person name="Park H.-J."/>
            <person name="Ramirez L."/>
            <person name="Alfaro M."/>
            <person name="Sun H."/>
            <person name="Tritt A."/>
            <person name="Yoshinaga Y."/>
            <person name="Zwiers L.-H."/>
            <person name="Turgeon B."/>
            <person name="Goodwin S."/>
            <person name="Spatafora J."/>
            <person name="Crous P."/>
            <person name="Grigoriev I."/>
        </authorList>
    </citation>
    <scope>NUCLEOTIDE SEQUENCE</scope>
    <source>
        <strain evidence="2">CBS 627.86</strain>
    </source>
</reference>
<gene>
    <name evidence="2" type="ORF">BDV96DRAFT_650299</name>
</gene>
<accession>A0A6A5YWF2</accession>
<sequence length="52" mass="5545">MNFIVIVAVILPLALAAPINANLRRDKEADCGTGANAACVLLYDSDSIDEKR</sequence>
<dbReference type="Proteomes" id="UP000799770">
    <property type="component" value="Unassembled WGS sequence"/>
</dbReference>
<evidence type="ECO:0000313" key="3">
    <source>
        <dbReference type="Proteomes" id="UP000799770"/>
    </source>
</evidence>
<evidence type="ECO:0000313" key="2">
    <source>
        <dbReference type="EMBL" id="KAF2111193.1"/>
    </source>
</evidence>
<organism evidence="2 3">
    <name type="scientific">Lophiotrema nucula</name>
    <dbReference type="NCBI Taxonomy" id="690887"/>
    <lineage>
        <taxon>Eukaryota</taxon>
        <taxon>Fungi</taxon>
        <taxon>Dikarya</taxon>
        <taxon>Ascomycota</taxon>
        <taxon>Pezizomycotina</taxon>
        <taxon>Dothideomycetes</taxon>
        <taxon>Pleosporomycetidae</taxon>
        <taxon>Pleosporales</taxon>
        <taxon>Lophiotremataceae</taxon>
        <taxon>Lophiotrema</taxon>
    </lineage>
</organism>
<dbReference type="AlphaFoldDB" id="A0A6A5YWF2"/>
<proteinExistence type="predicted"/>
<feature type="chain" id="PRO_5025365771" evidence="1">
    <location>
        <begin position="17"/>
        <end position="52"/>
    </location>
</feature>
<dbReference type="EMBL" id="ML977335">
    <property type="protein sequence ID" value="KAF2111193.1"/>
    <property type="molecule type" value="Genomic_DNA"/>
</dbReference>
<keyword evidence="3" id="KW-1185">Reference proteome</keyword>
<evidence type="ECO:0000256" key="1">
    <source>
        <dbReference type="SAM" id="SignalP"/>
    </source>
</evidence>
<protein>
    <submittedName>
        <fullName evidence="2">Uncharacterized protein</fullName>
    </submittedName>
</protein>
<feature type="signal peptide" evidence="1">
    <location>
        <begin position="1"/>
        <end position="16"/>
    </location>
</feature>
<name>A0A6A5YWF2_9PLEO</name>
<keyword evidence="1" id="KW-0732">Signal</keyword>